<keyword evidence="3" id="KW-1185">Reference proteome</keyword>
<dbReference type="EMBL" id="JACJVO010000051">
    <property type="protein sequence ID" value="MBB6735625.1"/>
    <property type="molecule type" value="Genomic_DNA"/>
</dbReference>
<dbReference type="Pfam" id="PF07110">
    <property type="entry name" value="EthD"/>
    <property type="match status" value="1"/>
</dbReference>
<protein>
    <submittedName>
        <fullName evidence="2">EthD domain-containing protein</fullName>
    </submittedName>
</protein>
<evidence type="ECO:0000259" key="1">
    <source>
        <dbReference type="Pfam" id="PF07110"/>
    </source>
</evidence>
<organism evidence="2 3">
    <name type="scientific">Cohnella zeiphila</name>
    <dbReference type="NCBI Taxonomy" id="2761120"/>
    <lineage>
        <taxon>Bacteria</taxon>
        <taxon>Bacillati</taxon>
        <taxon>Bacillota</taxon>
        <taxon>Bacilli</taxon>
        <taxon>Bacillales</taxon>
        <taxon>Paenibacillaceae</taxon>
        <taxon>Cohnella</taxon>
    </lineage>
</organism>
<dbReference type="Gene3D" id="3.30.70.100">
    <property type="match status" value="1"/>
</dbReference>
<reference evidence="2 3" key="1">
    <citation type="submission" date="2020-08" db="EMBL/GenBank/DDBJ databases">
        <title>Cohnella phylogeny.</title>
        <authorList>
            <person name="Dunlap C."/>
        </authorList>
    </citation>
    <scope>NUCLEOTIDE SEQUENCE [LARGE SCALE GENOMIC DNA]</scope>
    <source>
        <strain evidence="2 3">CBP 2801</strain>
    </source>
</reference>
<feature type="domain" description="EthD" evidence="1">
    <location>
        <begin position="11"/>
        <end position="70"/>
    </location>
</feature>
<comment type="caution">
    <text evidence="2">The sequence shown here is derived from an EMBL/GenBank/DDBJ whole genome shotgun (WGS) entry which is preliminary data.</text>
</comment>
<dbReference type="Proteomes" id="UP000564644">
    <property type="component" value="Unassembled WGS sequence"/>
</dbReference>
<dbReference type="AlphaFoldDB" id="A0A7X0VZD8"/>
<proteinExistence type="predicted"/>
<accession>A0A7X0VZD8</accession>
<dbReference type="InterPro" id="IPR009799">
    <property type="entry name" value="EthD_dom"/>
</dbReference>
<dbReference type="GO" id="GO:0016491">
    <property type="term" value="F:oxidoreductase activity"/>
    <property type="evidence" value="ECO:0007669"/>
    <property type="project" value="InterPro"/>
</dbReference>
<dbReference type="InterPro" id="IPR011008">
    <property type="entry name" value="Dimeric_a/b-barrel"/>
</dbReference>
<name>A0A7X0VZD8_9BACL</name>
<evidence type="ECO:0000313" key="3">
    <source>
        <dbReference type="Proteomes" id="UP000564644"/>
    </source>
</evidence>
<sequence length="74" mass="8657">MMKVMAFLAKKDGMNTRDLIEYYENQHVPLIARLAPLPSVYKRNYILRKDDSSTKDDFDIVTELVFPDRGVYEA</sequence>
<evidence type="ECO:0000313" key="2">
    <source>
        <dbReference type="EMBL" id="MBB6735625.1"/>
    </source>
</evidence>
<dbReference type="RefSeq" id="WP_185133273.1">
    <property type="nucleotide sequence ID" value="NZ_JACJVO010000051.1"/>
</dbReference>
<dbReference type="SUPFAM" id="SSF54909">
    <property type="entry name" value="Dimeric alpha+beta barrel"/>
    <property type="match status" value="1"/>
</dbReference>
<gene>
    <name evidence="2" type="ORF">H7C18_32415</name>
</gene>